<protein>
    <submittedName>
        <fullName evidence="2">Helix-turn-helix domain-containing protein</fullName>
    </submittedName>
</protein>
<dbReference type="Proteomes" id="UP000439994">
    <property type="component" value="Unassembled WGS sequence"/>
</dbReference>
<dbReference type="OrthoDB" id="9803379at2"/>
<dbReference type="EMBL" id="WOCD01000003">
    <property type="protein sequence ID" value="MUH72789.1"/>
    <property type="molecule type" value="Genomic_DNA"/>
</dbReference>
<feature type="domain" description="HTH cro/C1-type" evidence="1">
    <location>
        <begin position="16"/>
        <end position="71"/>
    </location>
</feature>
<dbReference type="GO" id="GO:0003677">
    <property type="term" value="F:DNA binding"/>
    <property type="evidence" value="ECO:0007669"/>
    <property type="project" value="InterPro"/>
</dbReference>
<dbReference type="InterPro" id="IPR001387">
    <property type="entry name" value="Cro/C1-type_HTH"/>
</dbReference>
<dbReference type="SMART" id="SM00530">
    <property type="entry name" value="HTH_XRE"/>
    <property type="match status" value="1"/>
</dbReference>
<organism evidence="2 3">
    <name type="scientific">Psychrosphaera haliotis</name>
    <dbReference type="NCBI Taxonomy" id="555083"/>
    <lineage>
        <taxon>Bacteria</taxon>
        <taxon>Pseudomonadati</taxon>
        <taxon>Pseudomonadota</taxon>
        <taxon>Gammaproteobacteria</taxon>
        <taxon>Alteromonadales</taxon>
        <taxon>Pseudoalteromonadaceae</taxon>
        <taxon>Psychrosphaera</taxon>
    </lineage>
</organism>
<dbReference type="AlphaFoldDB" id="A0A6N8FB97"/>
<gene>
    <name evidence="2" type="ORF">GNP35_09970</name>
</gene>
<sequence>MNKLWCEKNSRFRTYLKEIREVSGQTQTQLASSLGKPQSYVSKYESGERKLDFLETIEVVEACGKYDLQELVTLLSDKSQKLK</sequence>
<dbReference type="CDD" id="cd00093">
    <property type="entry name" value="HTH_XRE"/>
    <property type="match status" value="1"/>
</dbReference>
<evidence type="ECO:0000259" key="1">
    <source>
        <dbReference type="PROSITE" id="PS50943"/>
    </source>
</evidence>
<dbReference type="Pfam" id="PF01381">
    <property type="entry name" value="HTH_3"/>
    <property type="match status" value="1"/>
</dbReference>
<name>A0A6N8FB97_9GAMM</name>
<keyword evidence="3" id="KW-1185">Reference proteome</keyword>
<dbReference type="SUPFAM" id="SSF47413">
    <property type="entry name" value="lambda repressor-like DNA-binding domains"/>
    <property type="match status" value="1"/>
</dbReference>
<reference evidence="2 3" key="1">
    <citation type="submission" date="2019-11" db="EMBL/GenBank/DDBJ databases">
        <title>P. haliotis isolates from Z. marina roots.</title>
        <authorList>
            <person name="Cohen M."/>
            <person name="Jospin G."/>
            <person name="Eisen J.A."/>
            <person name="Coil D.A."/>
        </authorList>
    </citation>
    <scope>NUCLEOTIDE SEQUENCE [LARGE SCALE GENOMIC DNA]</scope>
    <source>
        <strain evidence="2 3">UCD-MCMsp1aY</strain>
    </source>
</reference>
<dbReference type="RefSeq" id="WP_155695940.1">
    <property type="nucleotide sequence ID" value="NZ_BAAAFQ010000004.1"/>
</dbReference>
<dbReference type="PROSITE" id="PS50943">
    <property type="entry name" value="HTH_CROC1"/>
    <property type="match status" value="1"/>
</dbReference>
<evidence type="ECO:0000313" key="3">
    <source>
        <dbReference type="Proteomes" id="UP000439994"/>
    </source>
</evidence>
<evidence type="ECO:0000313" key="2">
    <source>
        <dbReference type="EMBL" id="MUH72789.1"/>
    </source>
</evidence>
<comment type="caution">
    <text evidence="2">The sequence shown here is derived from an EMBL/GenBank/DDBJ whole genome shotgun (WGS) entry which is preliminary data.</text>
</comment>
<dbReference type="InterPro" id="IPR010982">
    <property type="entry name" value="Lambda_DNA-bd_dom_sf"/>
</dbReference>
<dbReference type="Gene3D" id="1.10.260.40">
    <property type="entry name" value="lambda repressor-like DNA-binding domains"/>
    <property type="match status" value="1"/>
</dbReference>
<accession>A0A6N8FB97</accession>
<proteinExistence type="predicted"/>